<evidence type="ECO:0000256" key="13">
    <source>
        <dbReference type="RuleBase" id="RU361114"/>
    </source>
</evidence>
<proteinExistence type="inferred from homology"/>
<evidence type="ECO:0000256" key="12">
    <source>
        <dbReference type="ARBA" id="ARBA00023303"/>
    </source>
</evidence>
<keyword evidence="5 13" id="KW-0812">Transmembrane</keyword>
<feature type="transmembrane region" description="Helical" evidence="13">
    <location>
        <begin position="217"/>
        <end position="239"/>
    </location>
</feature>
<feature type="transmembrane region" description="Helical" evidence="13">
    <location>
        <begin position="91"/>
        <end position="110"/>
    </location>
</feature>
<dbReference type="InterPro" id="IPR006990">
    <property type="entry name" value="Tweety"/>
</dbReference>
<sequence>MARMIQETSSHYRPSHVAAIFHSFPHLNVSLHLVNSTFAPESELYLESLGILGSIPAAWLILTLFLLLIYLMTRCCDRKPRPKHSIMVLKWTLAIFAVLCCGAIGVSLYGNDDLHNGLSGFMAAAKDIDEKLHSIKNQTRLIDKSLSTSIENLSANLRDIFDAPVTNQTALSELFAAHRHFGSKREESLKNFREIGRALSYVSLTRLINYVDLGEMIRWPATMVVLCLLLVFCIVLLFGVAKHSRYALIMFSVVGLFAVIISWLLSSVYLSISVATGDFCVNPDAYIEHKTPHTLQADILVYYISCESSLQNPFTQAIRRGRASIDEMNKQLSIIQRLSKNLFGDRVKESLDMLTNEVYQASGLMSSLATELECSFFRTKYVDILRSLCHDGLFGLTLMLLASLVSGFFFTILVWLDSHTWIYIRKKQDYARVDEQDPFLPPSAASQAIAARTLRNQGSYNLRDF</sequence>
<evidence type="ECO:0000256" key="10">
    <source>
        <dbReference type="ARBA" id="ARBA00023180"/>
    </source>
</evidence>
<comment type="similarity">
    <text evidence="2 13">Belongs to the tweety family.</text>
</comment>
<feature type="transmembrane region" description="Helical" evidence="13">
    <location>
        <begin position="393"/>
        <end position="416"/>
    </location>
</feature>
<evidence type="ECO:0000313" key="15">
    <source>
        <dbReference type="Proteomes" id="UP001367676"/>
    </source>
</evidence>
<evidence type="ECO:0000256" key="2">
    <source>
        <dbReference type="ARBA" id="ARBA00009849"/>
    </source>
</evidence>
<comment type="function">
    <text evidence="13">Probable chloride channel.</text>
</comment>
<dbReference type="GO" id="GO:0034707">
    <property type="term" value="C:chloride channel complex"/>
    <property type="evidence" value="ECO:0007669"/>
    <property type="project" value="UniProtKB-UniRule"/>
</dbReference>
<dbReference type="GO" id="GO:0072320">
    <property type="term" value="F:volume-sensitive chloride channel activity"/>
    <property type="evidence" value="ECO:0007669"/>
    <property type="project" value="TreeGrafter"/>
</dbReference>
<feature type="transmembrane region" description="Helical" evidence="13">
    <location>
        <begin position="246"/>
        <end position="265"/>
    </location>
</feature>
<keyword evidence="3 13" id="KW-0813">Transport</keyword>
<keyword evidence="15" id="KW-1185">Reference proteome</keyword>
<keyword evidence="8 13" id="KW-0472">Membrane</keyword>
<dbReference type="AlphaFoldDB" id="A0AAN9T5C0"/>
<dbReference type="PANTHER" id="PTHR12424:SF8">
    <property type="entry name" value="PROTEIN TWEETY"/>
    <property type="match status" value="1"/>
</dbReference>
<keyword evidence="11 13" id="KW-0868">Chloride</keyword>
<keyword evidence="12 13" id="KW-0407">Ion channel</keyword>
<comment type="caution">
    <text evidence="14">The sequence shown here is derived from an EMBL/GenBank/DDBJ whole genome shotgun (WGS) entry which is preliminary data.</text>
</comment>
<dbReference type="CDD" id="cd07912">
    <property type="entry name" value="Tweety_N"/>
    <property type="match status" value="1"/>
</dbReference>
<keyword evidence="9 13" id="KW-0869">Chloride channel</keyword>
<reference evidence="14 15" key="1">
    <citation type="submission" date="2024-03" db="EMBL/GenBank/DDBJ databases">
        <title>Adaptation during the transition from Ophiocordyceps entomopathogen to insect associate is accompanied by gene loss and intensified selection.</title>
        <authorList>
            <person name="Ward C.M."/>
            <person name="Onetto C.A."/>
            <person name="Borneman A.R."/>
        </authorList>
    </citation>
    <scope>NUCLEOTIDE SEQUENCE [LARGE SCALE GENOMIC DNA]</scope>
    <source>
        <strain evidence="14">AWRI1</strain>
        <tissue evidence="14">Single Adult Female</tissue>
    </source>
</reference>
<evidence type="ECO:0000256" key="8">
    <source>
        <dbReference type="ARBA" id="ARBA00023136"/>
    </source>
</evidence>
<dbReference type="Pfam" id="PF04906">
    <property type="entry name" value="Tweety"/>
    <property type="match status" value="1"/>
</dbReference>
<dbReference type="PANTHER" id="PTHR12424">
    <property type="entry name" value="TWEETY-RELATED"/>
    <property type="match status" value="1"/>
</dbReference>
<evidence type="ECO:0000313" key="14">
    <source>
        <dbReference type="EMBL" id="KAK7574163.1"/>
    </source>
</evidence>
<name>A0AAN9T5C0_9HEMI</name>
<dbReference type="GO" id="GO:0005886">
    <property type="term" value="C:plasma membrane"/>
    <property type="evidence" value="ECO:0007669"/>
    <property type="project" value="UniProtKB-SubCell"/>
</dbReference>
<evidence type="ECO:0000256" key="4">
    <source>
        <dbReference type="ARBA" id="ARBA00022475"/>
    </source>
</evidence>
<dbReference type="Proteomes" id="UP001367676">
    <property type="component" value="Unassembled WGS sequence"/>
</dbReference>
<evidence type="ECO:0000256" key="7">
    <source>
        <dbReference type="ARBA" id="ARBA00023065"/>
    </source>
</evidence>
<feature type="transmembrane region" description="Helical" evidence="13">
    <location>
        <begin position="49"/>
        <end position="71"/>
    </location>
</feature>
<dbReference type="EMBL" id="JBBCAQ010000037">
    <property type="protein sequence ID" value="KAK7574163.1"/>
    <property type="molecule type" value="Genomic_DNA"/>
</dbReference>
<protein>
    <recommendedName>
        <fullName evidence="13">Protein tweety homolog</fullName>
    </recommendedName>
</protein>
<keyword evidence="6 13" id="KW-1133">Transmembrane helix</keyword>
<evidence type="ECO:0000256" key="9">
    <source>
        <dbReference type="ARBA" id="ARBA00023173"/>
    </source>
</evidence>
<evidence type="ECO:0000256" key="11">
    <source>
        <dbReference type="ARBA" id="ARBA00023214"/>
    </source>
</evidence>
<gene>
    <name evidence="14" type="ORF">V9T40_011354</name>
</gene>
<dbReference type="GO" id="GO:0005229">
    <property type="term" value="F:intracellularly calcium-gated chloride channel activity"/>
    <property type="evidence" value="ECO:0007669"/>
    <property type="project" value="TreeGrafter"/>
</dbReference>
<keyword evidence="7 13" id="KW-0406">Ion transport</keyword>
<evidence type="ECO:0000256" key="3">
    <source>
        <dbReference type="ARBA" id="ARBA00022448"/>
    </source>
</evidence>
<evidence type="ECO:0000256" key="6">
    <source>
        <dbReference type="ARBA" id="ARBA00022989"/>
    </source>
</evidence>
<keyword evidence="4" id="KW-1003">Cell membrane</keyword>
<keyword evidence="10" id="KW-0325">Glycoprotein</keyword>
<evidence type="ECO:0000256" key="1">
    <source>
        <dbReference type="ARBA" id="ARBA00004651"/>
    </source>
</evidence>
<accession>A0AAN9T5C0</accession>
<evidence type="ECO:0000256" key="5">
    <source>
        <dbReference type="ARBA" id="ARBA00022692"/>
    </source>
</evidence>
<comment type="subcellular location">
    <subcellularLocation>
        <location evidence="1 13">Cell membrane</location>
        <topology evidence="1 13">Multi-pass membrane protein</topology>
    </subcellularLocation>
</comment>
<organism evidence="14 15">
    <name type="scientific">Parthenolecanium corni</name>
    <dbReference type="NCBI Taxonomy" id="536013"/>
    <lineage>
        <taxon>Eukaryota</taxon>
        <taxon>Metazoa</taxon>
        <taxon>Ecdysozoa</taxon>
        <taxon>Arthropoda</taxon>
        <taxon>Hexapoda</taxon>
        <taxon>Insecta</taxon>
        <taxon>Pterygota</taxon>
        <taxon>Neoptera</taxon>
        <taxon>Paraneoptera</taxon>
        <taxon>Hemiptera</taxon>
        <taxon>Sternorrhyncha</taxon>
        <taxon>Coccoidea</taxon>
        <taxon>Coccidae</taxon>
        <taxon>Parthenolecanium</taxon>
    </lineage>
</organism>